<reference evidence="1 3" key="1">
    <citation type="submission" date="2015-05" db="EMBL/GenBank/DDBJ databases">
        <title>Genome assembly of Archangium gephyra DSM 2261.</title>
        <authorList>
            <person name="Sharma G."/>
            <person name="Subramanian S."/>
        </authorList>
    </citation>
    <scope>NUCLEOTIDE SEQUENCE [LARGE SCALE GENOMIC DNA]</scope>
    <source>
        <strain evidence="1 3">DSM 2261</strain>
    </source>
</reference>
<dbReference type="Proteomes" id="UP000256345">
    <property type="component" value="Unassembled WGS sequence"/>
</dbReference>
<dbReference type="EMBL" id="QUMU01000006">
    <property type="protein sequence ID" value="REG30842.1"/>
    <property type="molecule type" value="Genomic_DNA"/>
</dbReference>
<dbReference type="KEGG" id="age:AA314_00558"/>
<reference evidence="2 4" key="2">
    <citation type="submission" date="2018-08" db="EMBL/GenBank/DDBJ databases">
        <title>Genomic Encyclopedia of Archaeal and Bacterial Type Strains, Phase II (KMG-II): from individual species to whole genera.</title>
        <authorList>
            <person name="Goeker M."/>
        </authorList>
    </citation>
    <scope>NUCLEOTIDE SEQUENCE [LARGE SCALE GENOMIC DNA]</scope>
    <source>
        <strain evidence="2 4">DSM 2261</strain>
    </source>
</reference>
<gene>
    <name evidence="1" type="ORF">AA314_00558</name>
    <name evidence="2" type="ORF">ATI61_106312</name>
</gene>
<evidence type="ECO:0000313" key="3">
    <source>
        <dbReference type="Proteomes" id="UP000035579"/>
    </source>
</evidence>
<sequence>MTTAYATAPEGILPMRRGWPRARHVLKHLYRRSERWDLVVKGLPKDLRQRALQAGCSLIDRVQNGSERWERLSRGGARLVEADHEAFYRPAYMHSIETSRGLGRVCHLGAGSDRLALVGDNGVFVIATDGTDGRAPRTVSAYRVSPYDFENATPEQFVEAAVRKWNDKKALAQDTWQHEDVEDT</sequence>
<name>A0AAC8TAN9_9BACT</name>
<dbReference type="Proteomes" id="UP000035579">
    <property type="component" value="Chromosome"/>
</dbReference>
<keyword evidence="4" id="KW-1185">Reference proteome</keyword>
<accession>A0AAC8TAN9</accession>
<dbReference type="EMBL" id="CP011509">
    <property type="protein sequence ID" value="AKI98931.1"/>
    <property type="molecule type" value="Genomic_DNA"/>
</dbReference>
<evidence type="ECO:0000313" key="1">
    <source>
        <dbReference type="EMBL" id="AKI98931.1"/>
    </source>
</evidence>
<evidence type="ECO:0000313" key="4">
    <source>
        <dbReference type="Proteomes" id="UP000256345"/>
    </source>
</evidence>
<protein>
    <submittedName>
        <fullName evidence="1">Uncharacterized protein</fullName>
    </submittedName>
</protein>
<dbReference type="RefSeq" id="WP_047854164.1">
    <property type="nucleotide sequence ID" value="NZ_CP011509.1"/>
</dbReference>
<evidence type="ECO:0000313" key="2">
    <source>
        <dbReference type="EMBL" id="REG30842.1"/>
    </source>
</evidence>
<proteinExistence type="predicted"/>
<dbReference type="AlphaFoldDB" id="A0AAC8TAN9"/>
<organism evidence="1 3">
    <name type="scientific">Archangium gephyra</name>
    <dbReference type="NCBI Taxonomy" id="48"/>
    <lineage>
        <taxon>Bacteria</taxon>
        <taxon>Pseudomonadati</taxon>
        <taxon>Myxococcota</taxon>
        <taxon>Myxococcia</taxon>
        <taxon>Myxococcales</taxon>
        <taxon>Cystobacterineae</taxon>
        <taxon>Archangiaceae</taxon>
        <taxon>Archangium</taxon>
    </lineage>
</organism>